<evidence type="ECO:0000313" key="1">
    <source>
        <dbReference type="EMBL" id="ESW08820.1"/>
    </source>
</evidence>
<gene>
    <name evidence="1" type="ORF">PHAVU_009G077600g</name>
</gene>
<dbReference type="OrthoDB" id="1660894at2759"/>
<dbReference type="Gramene" id="ESW08820">
    <property type="protein sequence ID" value="ESW08820"/>
    <property type="gene ID" value="PHAVU_009G077600g"/>
</dbReference>
<evidence type="ECO:0000313" key="2">
    <source>
        <dbReference type="Proteomes" id="UP000000226"/>
    </source>
</evidence>
<sequence length="89" mass="9926">MLALMLHHILTDSETDVGQCFKEETIEKVMQELYKEIMASPPSSTPTLFSSDASLVVQVHPQDESVEIEVTHDQKTCNGDQGQVLDITH</sequence>
<keyword evidence="2" id="KW-1185">Reference proteome</keyword>
<dbReference type="EMBL" id="CM002296">
    <property type="protein sequence ID" value="ESW08820.1"/>
    <property type="molecule type" value="Genomic_DNA"/>
</dbReference>
<dbReference type="AlphaFoldDB" id="V7AU30"/>
<name>V7AU30_PHAVU</name>
<dbReference type="Proteomes" id="UP000000226">
    <property type="component" value="Chromosome 9"/>
</dbReference>
<proteinExistence type="predicted"/>
<organism evidence="1 2">
    <name type="scientific">Phaseolus vulgaris</name>
    <name type="common">Kidney bean</name>
    <name type="synonym">French bean</name>
    <dbReference type="NCBI Taxonomy" id="3885"/>
    <lineage>
        <taxon>Eukaryota</taxon>
        <taxon>Viridiplantae</taxon>
        <taxon>Streptophyta</taxon>
        <taxon>Embryophyta</taxon>
        <taxon>Tracheophyta</taxon>
        <taxon>Spermatophyta</taxon>
        <taxon>Magnoliopsida</taxon>
        <taxon>eudicotyledons</taxon>
        <taxon>Gunneridae</taxon>
        <taxon>Pentapetalae</taxon>
        <taxon>rosids</taxon>
        <taxon>fabids</taxon>
        <taxon>Fabales</taxon>
        <taxon>Fabaceae</taxon>
        <taxon>Papilionoideae</taxon>
        <taxon>50 kb inversion clade</taxon>
        <taxon>NPAAA clade</taxon>
        <taxon>indigoferoid/millettioid clade</taxon>
        <taxon>Phaseoleae</taxon>
        <taxon>Phaseolus</taxon>
    </lineage>
</organism>
<reference evidence="2" key="1">
    <citation type="journal article" date="2014" name="Nat. Genet.">
        <title>A reference genome for common bean and genome-wide analysis of dual domestications.</title>
        <authorList>
            <person name="Schmutz J."/>
            <person name="McClean P.E."/>
            <person name="Mamidi S."/>
            <person name="Wu G.A."/>
            <person name="Cannon S.B."/>
            <person name="Grimwood J."/>
            <person name="Jenkins J."/>
            <person name="Shu S."/>
            <person name="Song Q."/>
            <person name="Chavarro C."/>
            <person name="Torres-Torres M."/>
            <person name="Geffroy V."/>
            <person name="Moghaddam S.M."/>
            <person name="Gao D."/>
            <person name="Abernathy B."/>
            <person name="Barry K."/>
            <person name="Blair M."/>
            <person name="Brick M.A."/>
            <person name="Chovatia M."/>
            <person name="Gepts P."/>
            <person name="Goodstein D.M."/>
            <person name="Gonzales M."/>
            <person name="Hellsten U."/>
            <person name="Hyten D.L."/>
            <person name="Jia G."/>
            <person name="Kelly J.D."/>
            <person name="Kudrna D."/>
            <person name="Lee R."/>
            <person name="Richard M.M."/>
            <person name="Miklas P.N."/>
            <person name="Osorno J.M."/>
            <person name="Rodrigues J."/>
            <person name="Thareau V."/>
            <person name="Urrea C.A."/>
            <person name="Wang M."/>
            <person name="Yu Y."/>
            <person name="Zhang M."/>
            <person name="Wing R.A."/>
            <person name="Cregan P.B."/>
            <person name="Rokhsar D.S."/>
            <person name="Jackson S.A."/>
        </authorList>
    </citation>
    <scope>NUCLEOTIDE SEQUENCE [LARGE SCALE GENOMIC DNA]</scope>
    <source>
        <strain evidence="2">cv. G19833</strain>
    </source>
</reference>
<accession>V7AU30</accession>
<protein>
    <submittedName>
        <fullName evidence="1">Uncharacterized protein</fullName>
    </submittedName>
</protein>